<comment type="caution">
    <text evidence="9">The sequence shown here is derived from an EMBL/GenBank/DDBJ whole genome shotgun (WGS) entry which is preliminary data.</text>
</comment>
<evidence type="ECO:0000259" key="8">
    <source>
        <dbReference type="PROSITE" id="PS51372"/>
    </source>
</evidence>
<dbReference type="Pfam" id="PF00874">
    <property type="entry name" value="PRD"/>
    <property type="match status" value="1"/>
</dbReference>
<feature type="domain" description="PTS EIIA type-4" evidence="7">
    <location>
        <begin position="575"/>
        <end position="712"/>
    </location>
</feature>
<dbReference type="InterPro" id="IPR036390">
    <property type="entry name" value="WH_DNA-bd_sf"/>
</dbReference>
<keyword evidence="10" id="KW-1185">Reference proteome</keyword>
<name>A0A919S039_9CLOT</name>
<keyword evidence="3" id="KW-0418">Kinase</keyword>
<reference evidence="9" key="1">
    <citation type="submission" date="2021-03" db="EMBL/GenBank/DDBJ databases">
        <title>Taxonomic study of Clostridium polyendosporum from meadow-gley soil under rice.</title>
        <authorList>
            <person name="Kobayashi H."/>
            <person name="Tanizawa Y."/>
            <person name="Yagura M."/>
        </authorList>
    </citation>
    <scope>NUCLEOTIDE SEQUENCE</scope>
    <source>
        <strain evidence="9">JCM 30710</strain>
    </source>
</reference>
<dbReference type="Gene3D" id="3.40.50.300">
    <property type="entry name" value="P-loop containing nucleotide triphosphate hydrolases"/>
    <property type="match status" value="1"/>
</dbReference>
<dbReference type="PROSITE" id="PS51372">
    <property type="entry name" value="PRD_2"/>
    <property type="match status" value="2"/>
</dbReference>
<dbReference type="CDD" id="cd00006">
    <property type="entry name" value="PTS_IIA_man"/>
    <property type="match status" value="1"/>
</dbReference>
<dbReference type="GO" id="GO:0009401">
    <property type="term" value="P:phosphoenolpyruvate-dependent sugar phosphotransferase system"/>
    <property type="evidence" value="ECO:0007669"/>
    <property type="project" value="InterPro"/>
</dbReference>
<evidence type="ECO:0000256" key="3">
    <source>
        <dbReference type="ARBA" id="ARBA00022777"/>
    </source>
</evidence>
<dbReference type="SUPFAM" id="SSF53062">
    <property type="entry name" value="PTS system fructose IIA component-like"/>
    <property type="match status" value="1"/>
</dbReference>
<organism evidence="9 10">
    <name type="scientific">Clostridium polyendosporum</name>
    <dbReference type="NCBI Taxonomy" id="69208"/>
    <lineage>
        <taxon>Bacteria</taxon>
        <taxon>Bacillati</taxon>
        <taxon>Bacillota</taxon>
        <taxon>Clostridia</taxon>
        <taxon>Eubacteriales</taxon>
        <taxon>Clostridiaceae</taxon>
        <taxon>Clostridium</taxon>
    </lineage>
</organism>
<dbReference type="GO" id="GO:0005524">
    <property type="term" value="F:ATP binding"/>
    <property type="evidence" value="ECO:0007669"/>
    <property type="project" value="UniProtKB-KW"/>
</dbReference>
<dbReference type="Proteomes" id="UP000679179">
    <property type="component" value="Unassembled WGS sequence"/>
</dbReference>
<keyword evidence="2" id="KW-0547">Nucleotide-binding</keyword>
<evidence type="ECO:0000313" key="9">
    <source>
        <dbReference type="EMBL" id="GIM28148.1"/>
    </source>
</evidence>
<dbReference type="InterPro" id="IPR036634">
    <property type="entry name" value="PRD_sf"/>
</dbReference>
<dbReference type="SUPFAM" id="SSF52540">
    <property type="entry name" value="P-loop containing nucleoside triphosphate hydrolases"/>
    <property type="match status" value="1"/>
</dbReference>
<evidence type="ECO:0000256" key="4">
    <source>
        <dbReference type="ARBA" id="ARBA00022840"/>
    </source>
</evidence>
<dbReference type="AlphaFoldDB" id="A0A919S039"/>
<evidence type="ECO:0000259" key="6">
    <source>
        <dbReference type="PROSITE" id="PS50045"/>
    </source>
</evidence>
<feature type="domain" description="Sigma-54 factor interaction" evidence="6">
    <location>
        <begin position="112"/>
        <end position="346"/>
    </location>
</feature>
<dbReference type="GO" id="GO:0003677">
    <property type="term" value="F:DNA binding"/>
    <property type="evidence" value="ECO:0007669"/>
    <property type="project" value="UniProtKB-KW"/>
</dbReference>
<dbReference type="PROSITE" id="PS50045">
    <property type="entry name" value="SIGMA54_INTERACT_4"/>
    <property type="match status" value="1"/>
</dbReference>
<protein>
    <submittedName>
        <fullName evidence="9">Transcriptional regulator</fullName>
    </submittedName>
</protein>
<evidence type="ECO:0000256" key="5">
    <source>
        <dbReference type="ARBA" id="ARBA00023125"/>
    </source>
</evidence>
<dbReference type="Pfam" id="PF03610">
    <property type="entry name" value="EIIA-man"/>
    <property type="match status" value="1"/>
</dbReference>
<dbReference type="EMBL" id="BOPZ01000004">
    <property type="protein sequence ID" value="GIM28148.1"/>
    <property type="molecule type" value="Genomic_DNA"/>
</dbReference>
<dbReference type="CDD" id="cd00009">
    <property type="entry name" value="AAA"/>
    <property type="match status" value="1"/>
</dbReference>
<dbReference type="InterPro" id="IPR027417">
    <property type="entry name" value="P-loop_NTPase"/>
</dbReference>
<accession>A0A919S039</accession>
<dbReference type="Gene3D" id="3.40.50.510">
    <property type="entry name" value="Phosphotransferase system, mannose-type IIA component"/>
    <property type="match status" value="1"/>
</dbReference>
<dbReference type="RefSeq" id="WP_212902882.1">
    <property type="nucleotide sequence ID" value="NZ_BOPZ01000004.1"/>
</dbReference>
<evidence type="ECO:0000256" key="2">
    <source>
        <dbReference type="ARBA" id="ARBA00022741"/>
    </source>
</evidence>
<dbReference type="PANTHER" id="PTHR32071:SF90">
    <property type="entry name" value="TRANSCRIPTIONAL REGULATORY PROTEIN LEVR"/>
    <property type="match status" value="1"/>
</dbReference>
<dbReference type="GO" id="GO:0016301">
    <property type="term" value="F:kinase activity"/>
    <property type="evidence" value="ECO:0007669"/>
    <property type="project" value="UniProtKB-KW"/>
</dbReference>
<dbReference type="GO" id="GO:0006355">
    <property type="term" value="P:regulation of DNA-templated transcription"/>
    <property type="evidence" value="ECO:0007669"/>
    <property type="project" value="InterPro"/>
</dbReference>
<dbReference type="InterPro" id="IPR004701">
    <property type="entry name" value="PTS_EIIA_man-typ"/>
</dbReference>
<evidence type="ECO:0000259" key="7">
    <source>
        <dbReference type="PROSITE" id="PS51096"/>
    </source>
</evidence>
<keyword evidence="4" id="KW-0067">ATP-binding</keyword>
<dbReference type="PROSITE" id="PS51096">
    <property type="entry name" value="PTS_EIIA_TYPE_4"/>
    <property type="match status" value="1"/>
</dbReference>
<dbReference type="SUPFAM" id="SSF46785">
    <property type="entry name" value="Winged helix' DNA-binding domain"/>
    <property type="match status" value="1"/>
</dbReference>
<dbReference type="SMART" id="SM00382">
    <property type="entry name" value="AAA"/>
    <property type="match status" value="1"/>
</dbReference>
<evidence type="ECO:0000256" key="1">
    <source>
        <dbReference type="ARBA" id="ARBA00022679"/>
    </source>
</evidence>
<dbReference type="PANTHER" id="PTHR32071">
    <property type="entry name" value="TRANSCRIPTIONAL REGULATORY PROTEIN"/>
    <property type="match status" value="1"/>
</dbReference>
<dbReference type="PROSITE" id="PS00676">
    <property type="entry name" value="SIGMA54_INTERACT_2"/>
    <property type="match status" value="1"/>
</dbReference>
<dbReference type="InterPro" id="IPR003593">
    <property type="entry name" value="AAA+_ATPase"/>
</dbReference>
<dbReference type="InterPro" id="IPR025943">
    <property type="entry name" value="Sigma_54_int_dom_ATP-bd_2"/>
</dbReference>
<dbReference type="InterPro" id="IPR033887">
    <property type="entry name" value="PTS_IIA_man"/>
</dbReference>
<gene>
    <name evidence="9" type="ORF">CPJCM30710_08140</name>
</gene>
<feature type="domain" description="PRD" evidence="8">
    <location>
        <begin position="830"/>
        <end position="924"/>
    </location>
</feature>
<proteinExistence type="predicted"/>
<dbReference type="Pfam" id="PF00158">
    <property type="entry name" value="Sigma54_activat"/>
    <property type="match status" value="1"/>
</dbReference>
<keyword evidence="1" id="KW-0808">Transferase</keyword>
<sequence>MKRIDRIYDYLEKKTRNLKSEELLIGNGVTATEIAEDLNILRNNVSKELNELHRLGKIIKIKGRPVLYIHKAAFEEVFSVKLPDEPIEISNINEIIANEEVKEEDQDPFALLIGAQASLKNPIEQAKAAVLYPPNGLHTLIVGQTGVGKTLFANMMYNYARYAKKLDEKSPFIIFNCADYYNNPQLLLSHIFGHIKGAFTGADCEKHGLVEKANGGILFLDEIHRLPPEGQEMIFYFMDTGTYNKLGETERTRKANVLIVGATTEDPNSYMLKTFIRRIPIIINIPSLEERSVEEKIDIIKYLLSKESHRVNKPIKVSSEVIRALIGSSSYGNVGQLKSNIQLICARGFLNSIGNDESIELDFKNLPSKIKDGLFNIGNRRKELEQIGRIIESPILVTPKGYKVILEEDPYEPPFNLYKIIEDKASVLKDEGMDTEYINKFIITDINIHIKSFYDRFNKDKDKRERILKIVEKDILEFSEKIKRIAEKDLKRTYSDRFVYALSLHLSAFFKRVRNEKSINYANIESVIKDRPEEFKVALKIKKLIDENYKIIVSEVEVAYITVLLSSVEEVSEGKVGILVVAHGNSTASSMANVTNKLLGEGIVYSVDMPLEVSPKDILEVIIEKVKQIDMGEGVLLLVDMGSLCNFESVIMERTGIRIKTIDMVSTPLVLEAARKTNIFGMNLEDIYNSLKNFKGYANSAKEIKDYSNKVIVTICSSGKGTAVKLKELVEDIVYNLTEERITVITVGLSDLDKKIEEIGKKHDIIAAIGIKKPNIEMPFIPLEMLIDGNGEKFLKEVILNNNISISPKKENVVVEDLCENSLKQFLTYLNPHKIISVLLKFISVLESELKTEFSNPVKFKIAVHVGCSLERMVINDGLNYSGDKTQFNQCIISSVDKACKVFEDTLRLSITMDEKFFIYEMLS</sequence>
<dbReference type="InterPro" id="IPR036662">
    <property type="entry name" value="PTS_EIIA_man-typ_sf"/>
</dbReference>
<keyword evidence="5" id="KW-0238">DNA-binding</keyword>
<evidence type="ECO:0000313" key="10">
    <source>
        <dbReference type="Proteomes" id="UP000679179"/>
    </source>
</evidence>
<dbReference type="GO" id="GO:0016020">
    <property type="term" value="C:membrane"/>
    <property type="evidence" value="ECO:0007669"/>
    <property type="project" value="InterPro"/>
</dbReference>
<feature type="domain" description="PRD" evidence="8">
    <location>
        <begin position="470"/>
        <end position="575"/>
    </location>
</feature>
<dbReference type="Gene3D" id="1.10.1790.10">
    <property type="entry name" value="PRD domain"/>
    <property type="match status" value="1"/>
</dbReference>
<dbReference type="InterPro" id="IPR002078">
    <property type="entry name" value="Sigma_54_int"/>
</dbReference>
<dbReference type="InterPro" id="IPR011608">
    <property type="entry name" value="PRD"/>
</dbReference>
<dbReference type="SUPFAM" id="SSF63520">
    <property type="entry name" value="PTS-regulatory domain, PRD"/>
    <property type="match status" value="2"/>
</dbReference>